<sequence>MYITSFAMIKLRNKIYHLYYYLESKIAFYPSVITLIGILFTGVMFYAESMHVSNWVVAVIPQLEIKDPDTAKTLLSTIIGVLISLMVFSFSMVMVVLNQASSNFSPRLLPGLISNKNHQYVLGIYLATIVYGILIFLSVESGSDKNQLPIFSVLMAILFTILCLALFIYFIHSISQAIQVNNIVKRIYLAASNRIQLLIDAEKKQVPNFNFEEWHTYKAEEIGYYGGLNDRSLRKLMKEKEDLHIKMLPYKGKFIQKEEPLFATNKSLEREEVNEILSCFQYTDGEFVNENYVLAFKQLTEIAVKAMSPGINDPGTAVLCFDYLTVLLNMRMQLSNDMNIECYDDQYLLKTTISFEDILSLMFVEFRRYCSEDLVMILKMNELLQYLQQQAHCTSIYQKAITKEVHKLKTEALGKLVNEADKRVVENSLN</sequence>
<accession>A0A1I7HIV3</accession>
<dbReference type="EMBL" id="FPBK01000009">
    <property type="protein sequence ID" value="SFU60591.1"/>
    <property type="molecule type" value="Genomic_DNA"/>
</dbReference>
<keyword evidence="1" id="KW-0472">Membrane</keyword>
<protein>
    <submittedName>
        <fullName evidence="2">Uncharacterized membrane protein</fullName>
    </submittedName>
</protein>
<feature type="transmembrane region" description="Helical" evidence="1">
    <location>
        <begin position="120"/>
        <end position="139"/>
    </location>
</feature>
<keyword evidence="1" id="KW-1133">Transmembrane helix</keyword>
<feature type="transmembrane region" description="Helical" evidence="1">
    <location>
        <begin position="151"/>
        <end position="171"/>
    </location>
</feature>
<dbReference type="InterPro" id="IPR018723">
    <property type="entry name" value="DUF2254_membrane"/>
</dbReference>
<keyword evidence="3" id="KW-1185">Reference proteome</keyword>
<reference evidence="2 3" key="1">
    <citation type="submission" date="2016-10" db="EMBL/GenBank/DDBJ databases">
        <authorList>
            <person name="de Groot N.N."/>
        </authorList>
    </citation>
    <scope>NUCLEOTIDE SEQUENCE [LARGE SCALE GENOMIC DNA]</scope>
    <source>
        <strain evidence="2 3">CGMCC 1.12333</strain>
    </source>
</reference>
<dbReference type="Pfam" id="PF10011">
    <property type="entry name" value="DUF2254"/>
    <property type="match status" value="1"/>
</dbReference>
<gene>
    <name evidence="2" type="ORF">SAMN05216480_109118</name>
</gene>
<keyword evidence="1" id="KW-0812">Transmembrane</keyword>
<dbReference type="AlphaFoldDB" id="A0A1I7HIV3"/>
<evidence type="ECO:0000313" key="3">
    <source>
        <dbReference type="Proteomes" id="UP000199138"/>
    </source>
</evidence>
<organism evidence="2 3">
    <name type="scientific">Pustulibacterium marinum</name>
    <dbReference type="NCBI Taxonomy" id="1224947"/>
    <lineage>
        <taxon>Bacteria</taxon>
        <taxon>Pseudomonadati</taxon>
        <taxon>Bacteroidota</taxon>
        <taxon>Flavobacteriia</taxon>
        <taxon>Flavobacteriales</taxon>
        <taxon>Flavobacteriaceae</taxon>
        <taxon>Pustulibacterium</taxon>
    </lineage>
</organism>
<feature type="transmembrane region" description="Helical" evidence="1">
    <location>
        <begin position="74"/>
        <end position="100"/>
    </location>
</feature>
<dbReference type="STRING" id="1224947.SAMN05216480_109118"/>
<name>A0A1I7HIV3_9FLAO</name>
<proteinExistence type="predicted"/>
<dbReference type="Proteomes" id="UP000199138">
    <property type="component" value="Unassembled WGS sequence"/>
</dbReference>
<evidence type="ECO:0000313" key="2">
    <source>
        <dbReference type="EMBL" id="SFU60591.1"/>
    </source>
</evidence>
<feature type="transmembrane region" description="Helical" evidence="1">
    <location>
        <begin position="26"/>
        <end position="47"/>
    </location>
</feature>
<evidence type="ECO:0000256" key="1">
    <source>
        <dbReference type="SAM" id="Phobius"/>
    </source>
</evidence>